<evidence type="ECO:0000313" key="1">
    <source>
        <dbReference type="EMBL" id="QJC27952.1"/>
    </source>
</evidence>
<dbReference type="EMBL" id="CP046391">
    <property type="protein sequence ID" value="QJC27952.1"/>
    <property type="molecule type" value="Genomic_DNA"/>
</dbReference>
<accession>A0A858PZH4</accession>
<evidence type="ECO:0000313" key="2">
    <source>
        <dbReference type="Proteomes" id="UP000500930"/>
    </source>
</evidence>
<sequence>MIFQERTSPSIDPKVCNKKVAVDDRWDVLLGRGASGGGARRVKDPAWSCVDYEGDTLNVDTIDQESIGGVRPGRMNEFSARYRNTKRAAELRPDDNGIRRAIKFRVIRERDGTLHGIGKADSTSRVGTATVTTRTQQGDSTTTAEVKEHVWYINKQTNRGWPGTAEGKINTAQGMAGDLVSNLDDEEKATVAGILTRTVSGGEVVEIRAVSTTSVMLNGC</sequence>
<protein>
    <submittedName>
        <fullName evidence="1">P44/Msp2 family outer membrane protein</fullName>
    </submittedName>
</protein>
<gene>
    <name evidence="1" type="ORF">ANPL_04545</name>
</gene>
<reference evidence="1 2" key="1">
    <citation type="journal article" date="2020" name="Pathogens">
        <title>First Whole Genome Sequence of Anaplasma platys, an Obligate Intracellular Rickettsial Pathogen of Dogs.</title>
        <authorList>
            <person name="Llanes A."/>
            <person name="Rajeev S."/>
        </authorList>
    </citation>
    <scope>NUCLEOTIDE SEQUENCE [LARGE SCALE GENOMIC DNA]</scope>
    <source>
        <strain evidence="1 2">S3</strain>
    </source>
</reference>
<dbReference type="KEGG" id="aplt:ANPL_04545"/>
<dbReference type="Proteomes" id="UP000500930">
    <property type="component" value="Chromosome"/>
</dbReference>
<keyword evidence="2" id="KW-1185">Reference proteome</keyword>
<dbReference type="AlphaFoldDB" id="A0A858PZH4"/>
<organism evidence="1 2">
    <name type="scientific">Anaplasma platys</name>
    <dbReference type="NCBI Taxonomy" id="949"/>
    <lineage>
        <taxon>Bacteria</taxon>
        <taxon>Pseudomonadati</taxon>
        <taxon>Pseudomonadota</taxon>
        <taxon>Alphaproteobacteria</taxon>
        <taxon>Rickettsiales</taxon>
        <taxon>Anaplasmataceae</taxon>
        <taxon>Anaplasma</taxon>
    </lineage>
</organism>
<proteinExistence type="predicted"/>
<name>A0A858PZH4_9RICK</name>